<dbReference type="eggNOG" id="KOG3573">
    <property type="taxonomic scope" value="Eukaryota"/>
</dbReference>
<dbReference type="Gene3D" id="3.40.50.1460">
    <property type="match status" value="1"/>
</dbReference>
<dbReference type="AlphaFoldDB" id="A0A1X7UFX0"/>
<evidence type="ECO:0000259" key="4">
    <source>
        <dbReference type="PROSITE" id="PS50208"/>
    </source>
</evidence>
<proteinExistence type="inferred from homology"/>
<keyword evidence="6" id="KW-1185">Reference proteome</keyword>
<feature type="region of interest" description="Disordered" evidence="3">
    <location>
        <begin position="290"/>
        <end position="352"/>
    </location>
</feature>
<name>A0A1X7UFX0_AMPQE</name>
<sequence length="428" mass="47319">MAEAAVGLSPKDEVERLVSSKPDALGIALIIANDYQNQPNNLRYIAGPHKDATKAVSVFESLGTVVYKVLNATAEEMRRSCQAVAQFHYNRKFQWIVVVFSGHGKADGVILGQDGNPIGVQLIVSLFQPECSVQNACIPKIFLFDMCRGEEILGSVLVPRGGSIIKPEVLPKIGNMLIAFSTLSNTRAFESEEGGVWLSRVLKHIGQDENSICDILNDVNKEVNEAYQDPNYKDAGTGKQAVQQPEQISTLHGNVYFLKEAKSRFFNQEEEMMETQDQLQEMSLEAAAKMGNGPTTVSRNSGNSRLNKSLSDQGASIQPLSRSQAERSQSVPQDSSPTSLQPTAILNSKDPPAVQLKNLLVDRKKLKHPNYVEEEDPKKSKKKFRCEIYHSAFAENPIVGDFFRDKSSAKQDAAKKAMLLHQENKLLK</sequence>
<reference evidence="5" key="2">
    <citation type="submission" date="2017-05" db="UniProtKB">
        <authorList>
            <consortium name="EnsemblMetazoa"/>
        </authorList>
    </citation>
    <scope>IDENTIFICATION</scope>
</reference>
<dbReference type="Pfam" id="PF00656">
    <property type="entry name" value="Peptidase_C14"/>
    <property type="match status" value="1"/>
</dbReference>
<evidence type="ECO:0000256" key="2">
    <source>
        <dbReference type="SAM" id="Coils"/>
    </source>
</evidence>
<dbReference type="GO" id="GO:0004197">
    <property type="term" value="F:cysteine-type endopeptidase activity"/>
    <property type="evidence" value="ECO:0007669"/>
    <property type="project" value="InterPro"/>
</dbReference>
<evidence type="ECO:0000256" key="1">
    <source>
        <dbReference type="ARBA" id="ARBA00010134"/>
    </source>
</evidence>
<dbReference type="PROSITE" id="PS50208">
    <property type="entry name" value="CASPASE_P20"/>
    <property type="match status" value="1"/>
</dbReference>
<dbReference type="PANTHER" id="PTHR22576:SF41">
    <property type="entry name" value="CASPASE 14, APOPTOSIS-RELATED CYSTEINE PEPTIDASE"/>
    <property type="match status" value="1"/>
</dbReference>
<dbReference type="InterPro" id="IPR052039">
    <property type="entry name" value="Caspase-related_regulators"/>
</dbReference>
<feature type="compositionally biased region" description="Polar residues" evidence="3">
    <location>
        <begin position="293"/>
        <end position="346"/>
    </location>
</feature>
<dbReference type="CDD" id="cd00048">
    <property type="entry name" value="DSRM_SF"/>
    <property type="match status" value="1"/>
</dbReference>
<dbReference type="SMART" id="SM00115">
    <property type="entry name" value="CASc"/>
    <property type="match status" value="1"/>
</dbReference>
<gene>
    <name evidence="5" type="primary">109583467</name>
</gene>
<evidence type="ECO:0000313" key="5">
    <source>
        <dbReference type="EnsemblMetazoa" id="Aqu2.1.26864_001"/>
    </source>
</evidence>
<dbReference type="KEGG" id="aqu:109583467"/>
<dbReference type="InterPro" id="IPR011600">
    <property type="entry name" value="Pept_C14_caspase"/>
</dbReference>
<protein>
    <recommendedName>
        <fullName evidence="4">Caspase family p20 domain-containing protein</fullName>
    </recommendedName>
</protein>
<evidence type="ECO:0000313" key="6">
    <source>
        <dbReference type="Proteomes" id="UP000007879"/>
    </source>
</evidence>
<feature type="coiled-coil region" evidence="2">
    <location>
        <begin position="258"/>
        <end position="285"/>
    </location>
</feature>
<dbReference type="GO" id="GO:0006508">
    <property type="term" value="P:proteolysis"/>
    <property type="evidence" value="ECO:0007669"/>
    <property type="project" value="InterPro"/>
</dbReference>
<dbReference type="InterPro" id="IPR029030">
    <property type="entry name" value="Caspase-like_dom_sf"/>
</dbReference>
<dbReference type="InterPro" id="IPR015917">
    <property type="entry name" value="Pept_C14A"/>
</dbReference>
<feature type="domain" description="Caspase family p20" evidence="4">
    <location>
        <begin position="24"/>
        <end position="151"/>
    </location>
</feature>
<dbReference type="InParanoid" id="A0A1X7UFX0"/>
<comment type="similarity">
    <text evidence="1">Belongs to the peptidase C14A family.</text>
</comment>
<reference evidence="6" key="1">
    <citation type="journal article" date="2010" name="Nature">
        <title>The Amphimedon queenslandica genome and the evolution of animal complexity.</title>
        <authorList>
            <person name="Srivastava M."/>
            <person name="Simakov O."/>
            <person name="Chapman J."/>
            <person name="Fahey B."/>
            <person name="Gauthier M.E."/>
            <person name="Mitros T."/>
            <person name="Richards G.S."/>
            <person name="Conaco C."/>
            <person name="Dacre M."/>
            <person name="Hellsten U."/>
            <person name="Larroux C."/>
            <person name="Putnam N.H."/>
            <person name="Stanke M."/>
            <person name="Adamska M."/>
            <person name="Darling A."/>
            <person name="Degnan S.M."/>
            <person name="Oakley T.H."/>
            <person name="Plachetzki D.C."/>
            <person name="Zhai Y."/>
            <person name="Adamski M."/>
            <person name="Calcino A."/>
            <person name="Cummins S.F."/>
            <person name="Goodstein D.M."/>
            <person name="Harris C."/>
            <person name="Jackson D.J."/>
            <person name="Leys S.P."/>
            <person name="Shu S."/>
            <person name="Woodcroft B.J."/>
            <person name="Vervoort M."/>
            <person name="Kosik K.S."/>
            <person name="Manning G."/>
            <person name="Degnan B.M."/>
            <person name="Rokhsar D.S."/>
        </authorList>
    </citation>
    <scope>NUCLEOTIDE SEQUENCE [LARGE SCALE GENOMIC DNA]</scope>
</reference>
<dbReference type="STRING" id="400682.A0A1X7UFX0"/>
<dbReference type="OrthoDB" id="6097640at2759"/>
<dbReference type="Proteomes" id="UP000007879">
    <property type="component" value="Unassembled WGS sequence"/>
</dbReference>
<evidence type="ECO:0000256" key="3">
    <source>
        <dbReference type="SAM" id="MobiDB-lite"/>
    </source>
</evidence>
<dbReference type="PANTHER" id="PTHR22576">
    <property type="entry name" value="MUCOSA ASSOCIATED LYMPHOID TISSUE LYMPHOMA TRANSLOCATION PROTEIN 1/PARACASPASE"/>
    <property type="match status" value="1"/>
</dbReference>
<dbReference type="SUPFAM" id="SSF52129">
    <property type="entry name" value="Caspase-like"/>
    <property type="match status" value="1"/>
</dbReference>
<accession>A0A1X7UFX0</accession>
<organism evidence="5">
    <name type="scientific">Amphimedon queenslandica</name>
    <name type="common">Sponge</name>
    <dbReference type="NCBI Taxonomy" id="400682"/>
    <lineage>
        <taxon>Eukaryota</taxon>
        <taxon>Metazoa</taxon>
        <taxon>Porifera</taxon>
        <taxon>Demospongiae</taxon>
        <taxon>Heteroscleromorpha</taxon>
        <taxon>Haplosclerida</taxon>
        <taxon>Niphatidae</taxon>
        <taxon>Amphimedon</taxon>
    </lineage>
</organism>
<dbReference type="InterPro" id="IPR001309">
    <property type="entry name" value="Pept_C14_p20"/>
</dbReference>
<dbReference type="EnsemblMetazoa" id="XM_019998839.1">
    <property type="protein sequence ID" value="XP_019854398.1"/>
    <property type="gene ID" value="LOC109583467"/>
</dbReference>
<keyword evidence="2" id="KW-0175">Coiled coil</keyword>
<dbReference type="EnsemblMetazoa" id="Aqu2.1.26864_001">
    <property type="protein sequence ID" value="Aqu2.1.26864_001"/>
    <property type="gene ID" value="Aqu2.1.26864"/>
</dbReference>